<accession>A0ABW9G7K4</accession>
<dbReference type="HAMAP" id="MF_00595">
    <property type="entry name" value="PEPcase_type1"/>
    <property type="match status" value="1"/>
</dbReference>
<evidence type="ECO:0000256" key="9">
    <source>
        <dbReference type="ARBA" id="ARBA00048995"/>
    </source>
</evidence>
<gene>
    <name evidence="10 13" type="primary">ppc</name>
    <name evidence="13" type="ORF">ABUE30_10485</name>
</gene>
<reference evidence="13 14" key="1">
    <citation type="journal article" date="2013" name="Int. J. Syst. Evol. Microbiol.">
        <title>Celerinatantimonas yamalensis sp. nov., a cold-adapted diazotrophic bacterium from a cold permafrost brine.</title>
        <authorList>
            <person name="Shcherbakova V."/>
            <person name="Chuvilskaya N."/>
            <person name="Rivkina E."/>
            <person name="Demidov N."/>
            <person name="Uchaeva V."/>
            <person name="Suetin S."/>
            <person name="Suzina N."/>
            <person name="Gilichinsky D."/>
        </authorList>
    </citation>
    <scope>NUCLEOTIDE SEQUENCE [LARGE SCALE GENOMIC DNA]</scope>
    <source>
        <strain evidence="13 14">C7</strain>
    </source>
</reference>
<feature type="active site" evidence="10 12">
    <location>
        <position position="546"/>
    </location>
</feature>
<comment type="function">
    <text evidence="2 10">Forms oxaloacetate, a four-carbon dicarboxylic acid source for the tricarboxylic acid cycle.</text>
</comment>
<comment type="catalytic activity">
    <reaction evidence="9 10">
        <text>oxaloacetate + phosphate = phosphoenolpyruvate + hydrogencarbonate</text>
        <dbReference type="Rhea" id="RHEA:28370"/>
        <dbReference type="ChEBI" id="CHEBI:16452"/>
        <dbReference type="ChEBI" id="CHEBI:17544"/>
        <dbReference type="ChEBI" id="CHEBI:43474"/>
        <dbReference type="ChEBI" id="CHEBI:58702"/>
        <dbReference type="EC" id="4.1.1.31"/>
    </reaction>
</comment>
<evidence type="ECO:0000256" key="7">
    <source>
        <dbReference type="ARBA" id="ARBA00023239"/>
    </source>
</evidence>
<keyword evidence="14" id="KW-1185">Reference proteome</keyword>
<protein>
    <recommendedName>
        <fullName evidence="5 10">Phosphoenolpyruvate carboxylase</fullName>
        <shortName evidence="10">PEPC</shortName>
        <shortName evidence="10">PEPCase</shortName>
        <ecNumber evidence="4 10">4.1.1.31</ecNumber>
    </recommendedName>
</protein>
<dbReference type="PANTHER" id="PTHR30523">
    <property type="entry name" value="PHOSPHOENOLPYRUVATE CARBOXYLASE"/>
    <property type="match status" value="1"/>
</dbReference>
<evidence type="ECO:0000256" key="5">
    <source>
        <dbReference type="ARBA" id="ARBA00022419"/>
    </source>
</evidence>
<proteinExistence type="inferred from homology"/>
<dbReference type="EMBL" id="JBEQCT010000004">
    <property type="protein sequence ID" value="MFM2485482.1"/>
    <property type="molecule type" value="Genomic_DNA"/>
</dbReference>
<comment type="caution">
    <text evidence="13">The sequence shown here is derived from an EMBL/GenBank/DDBJ whole genome shotgun (WGS) entry which is preliminary data.</text>
</comment>
<feature type="active site" evidence="10 11">
    <location>
        <position position="140"/>
    </location>
</feature>
<name>A0ABW9G7K4_9GAMM</name>
<dbReference type="Proteomes" id="UP001629953">
    <property type="component" value="Unassembled WGS sequence"/>
</dbReference>
<comment type="cofactor">
    <cofactor evidence="1 10">
        <name>Mg(2+)</name>
        <dbReference type="ChEBI" id="CHEBI:18420"/>
    </cofactor>
</comment>
<evidence type="ECO:0000313" key="14">
    <source>
        <dbReference type="Proteomes" id="UP001629953"/>
    </source>
</evidence>
<dbReference type="PANTHER" id="PTHR30523:SF6">
    <property type="entry name" value="PHOSPHOENOLPYRUVATE CARBOXYLASE"/>
    <property type="match status" value="1"/>
</dbReference>
<evidence type="ECO:0000256" key="6">
    <source>
        <dbReference type="ARBA" id="ARBA00022842"/>
    </source>
</evidence>
<comment type="similarity">
    <text evidence="3 10">Belongs to the PEPCase type 1 family.</text>
</comment>
<dbReference type="Gene3D" id="1.20.1440.90">
    <property type="entry name" value="Phosphoenolpyruvate/pyruvate domain"/>
    <property type="match status" value="1"/>
</dbReference>
<dbReference type="EC" id="4.1.1.31" evidence="4 10"/>
<dbReference type="InterPro" id="IPR022805">
    <property type="entry name" value="PEP_COase_bac/pln-type"/>
</dbReference>
<dbReference type="SUPFAM" id="SSF51621">
    <property type="entry name" value="Phosphoenolpyruvate/pyruvate domain"/>
    <property type="match status" value="1"/>
</dbReference>
<evidence type="ECO:0000256" key="11">
    <source>
        <dbReference type="PROSITE-ProRule" id="PRU10111"/>
    </source>
</evidence>
<dbReference type="RefSeq" id="WP_408623720.1">
    <property type="nucleotide sequence ID" value="NZ_JBEQCT010000004.1"/>
</dbReference>
<dbReference type="NCBIfam" id="NF000584">
    <property type="entry name" value="PRK00009.1"/>
    <property type="match status" value="1"/>
</dbReference>
<sequence length="878" mass="99459">MTKNAKTKALRGNVSFLGQLLGTTIKNHLGEPLLEKVETIRKLAKASRQGDIEARKDLLNTLRNLSNEELLPVTRAFSQFLNLANIAEQFHTISRSSKQSVTDTSPLHSLLSRLKQEQISEQTIREAVESLNVELVLTAHPTEVTRRTMIAKYVRINECLDFLELGNLSDRERRMLHLRLEQLIDQSWHTNEIRQVRPTPVEEARWGFAVIESSLWQAVPDFLRMLDEELQENIGMGLPIDSQVIKLTSWMGGDRDGNPFVTSKVTEEVLLSSRWVATDLYLKDIDLLISELSMADCNVELREAVGPDTEEPYRTLLKTLRVDMRETRDYLTAMLQNRETRSHDLITQTHQVRDPLMVCYRSLKECGMDLIAEGTLLDMLRRLACFGVQLVRLDIRQESSRHTEVFSELTRHLGIGDYGQWNEEDKQSFLLTELTSKRPLIPQNWQPSAPVQEVLDTCRVIAKQKREALGIYNISMASEPSDVLAVQLLLKENGCPFMLPVSPLFETLDDLNKAASTIRRLLSLEWYRGITNNLQYVMIGYSDSAKDAGVLASAWAQYRAMEELVQMCDEQNVKLVLFHGRGGTIGRGGAPAHAALLSQPPGSLKGGLRVTEQGEMIRFKFGLDKVAIDSLSMYVSAVLEANLLPPIAPKTQWREVMDQLAETSCQAYRQIVREDPEFVPYFRSATPEQELGKLPLGSRPAKRNPNGGVESLRAIPWIFAWSQNRLLLPAWLGAGEALKEQLENGHEQLIQEMCEWPFFSNRLSMLEMVFMKTDTWLSEIYDKELVDESLRHIGDHLREKLALTQQVVARLIPPTSSGANDEWVRESIGLRNPYIDPLNVMQVELLRRSRQNAEVDALVDQALMVSIAGVAAGMRNTG</sequence>
<organism evidence="13 14">
    <name type="scientific">Celerinatantimonas yamalensis</name>
    <dbReference type="NCBI Taxonomy" id="559956"/>
    <lineage>
        <taxon>Bacteria</taxon>
        <taxon>Pseudomonadati</taxon>
        <taxon>Pseudomonadota</taxon>
        <taxon>Gammaproteobacteria</taxon>
        <taxon>Celerinatantimonadaceae</taxon>
        <taxon>Celerinatantimonas</taxon>
    </lineage>
</organism>
<evidence type="ECO:0000256" key="8">
    <source>
        <dbReference type="ARBA" id="ARBA00023300"/>
    </source>
</evidence>
<dbReference type="PRINTS" id="PR00150">
    <property type="entry name" value="PEPCARBXLASE"/>
</dbReference>
<dbReference type="InterPro" id="IPR018129">
    <property type="entry name" value="PEP_COase_Lys_AS"/>
</dbReference>
<evidence type="ECO:0000256" key="1">
    <source>
        <dbReference type="ARBA" id="ARBA00001946"/>
    </source>
</evidence>
<evidence type="ECO:0000256" key="4">
    <source>
        <dbReference type="ARBA" id="ARBA00012305"/>
    </source>
</evidence>
<dbReference type="InterPro" id="IPR033129">
    <property type="entry name" value="PEPCASE_His_AS"/>
</dbReference>
<keyword evidence="7 10" id="KW-0456">Lyase</keyword>
<dbReference type="Pfam" id="PF00311">
    <property type="entry name" value="PEPcase"/>
    <property type="match status" value="1"/>
</dbReference>
<comment type="subunit">
    <text evidence="10">Homotetramer.</text>
</comment>
<evidence type="ECO:0000256" key="2">
    <source>
        <dbReference type="ARBA" id="ARBA00003670"/>
    </source>
</evidence>
<evidence type="ECO:0000256" key="10">
    <source>
        <dbReference type="HAMAP-Rule" id="MF_00595"/>
    </source>
</evidence>
<dbReference type="PROSITE" id="PS00393">
    <property type="entry name" value="PEPCASE_2"/>
    <property type="match status" value="1"/>
</dbReference>
<keyword evidence="6 10" id="KW-0460">Magnesium</keyword>
<keyword evidence="8 10" id="KW-0120">Carbon dioxide fixation</keyword>
<evidence type="ECO:0000313" key="13">
    <source>
        <dbReference type="EMBL" id="MFM2485482.1"/>
    </source>
</evidence>
<dbReference type="GO" id="GO:0008964">
    <property type="term" value="F:phosphoenolpyruvate carboxylase activity"/>
    <property type="evidence" value="ECO:0007669"/>
    <property type="project" value="UniProtKB-EC"/>
</dbReference>
<dbReference type="InterPro" id="IPR021135">
    <property type="entry name" value="PEP_COase"/>
</dbReference>
<dbReference type="PROSITE" id="PS00781">
    <property type="entry name" value="PEPCASE_1"/>
    <property type="match status" value="1"/>
</dbReference>
<evidence type="ECO:0000256" key="3">
    <source>
        <dbReference type="ARBA" id="ARBA00008346"/>
    </source>
</evidence>
<evidence type="ECO:0000256" key="12">
    <source>
        <dbReference type="PROSITE-ProRule" id="PRU10112"/>
    </source>
</evidence>
<dbReference type="InterPro" id="IPR015813">
    <property type="entry name" value="Pyrv/PenolPyrv_kinase-like_dom"/>
</dbReference>